<sequence>MNKKITVNLALAIAIIAMTVTFVITMLLSMNLFDRTVSNVRAKEVMYNKVAEIDKNVRANYYGEINNDSLYDYLCAGYIAGIGDKNATYYTAKQYLELQGIQNGQVIGVGVDVVLDTSGYARVIRCYDGSPAAQAGVAKNWFITKIGDSDVKRLSLTQINSLLRGEEGTTVTLTVLNPSGEEQTIEVQRRTYDMPTITYTVPEGKTTGYIQIYQFNSNTAGEVQTAIETMQASTQLQALVFDVRNTSGGELDDVMDVIDLLCPVGPIASQQNKDGTVTVLDTSDSKEVDLPMAVLVNGNTSYTGELFAVSLREFGKGKVVGTQTAGKGTIQCTPVTLSDGSAISYTVGILLDKEGNSFDGTGITPDVEIALKADEEANFYSLTVETDPQISKAFEAVTAMVSSQSAQSGAAASSASTPAA</sequence>
<dbReference type="Gene3D" id="3.30.750.44">
    <property type="match status" value="1"/>
</dbReference>
<dbReference type="InterPro" id="IPR036034">
    <property type="entry name" value="PDZ_sf"/>
</dbReference>
<dbReference type="Gene3D" id="2.30.42.10">
    <property type="match status" value="1"/>
</dbReference>
<evidence type="ECO:0000256" key="1">
    <source>
        <dbReference type="ARBA" id="ARBA00022670"/>
    </source>
</evidence>
<evidence type="ECO:0000259" key="5">
    <source>
        <dbReference type="SMART" id="SM00245"/>
    </source>
</evidence>
<dbReference type="PANTHER" id="PTHR32060:SF30">
    <property type="entry name" value="CARBOXY-TERMINAL PROCESSING PROTEASE CTPA"/>
    <property type="match status" value="1"/>
</dbReference>
<dbReference type="CDD" id="cd06782">
    <property type="entry name" value="cpPDZ_CPP-like"/>
    <property type="match status" value="1"/>
</dbReference>
<evidence type="ECO:0000256" key="4">
    <source>
        <dbReference type="SAM" id="Phobius"/>
    </source>
</evidence>
<gene>
    <name evidence="6" type="ORF">WMO24_00980</name>
</gene>
<keyword evidence="4" id="KW-0812">Transmembrane</keyword>
<keyword evidence="4" id="KW-1133">Transmembrane helix</keyword>
<dbReference type="SMART" id="SM00245">
    <property type="entry name" value="TSPc"/>
    <property type="match status" value="1"/>
</dbReference>
<feature type="domain" description="Tail specific protease" evidence="5">
    <location>
        <begin position="180"/>
        <end position="370"/>
    </location>
</feature>
<evidence type="ECO:0000256" key="3">
    <source>
        <dbReference type="ARBA" id="ARBA00022825"/>
    </source>
</evidence>
<keyword evidence="2" id="KW-0378">Hydrolase</keyword>
<proteinExistence type="predicted"/>
<dbReference type="EMBL" id="JBBMFA010000032">
    <property type="protein sequence ID" value="MEQ2519018.1"/>
    <property type="molecule type" value="Genomic_DNA"/>
</dbReference>
<dbReference type="InterPro" id="IPR005151">
    <property type="entry name" value="Tail-specific_protease"/>
</dbReference>
<dbReference type="PANTHER" id="PTHR32060">
    <property type="entry name" value="TAIL-SPECIFIC PROTEASE"/>
    <property type="match status" value="1"/>
</dbReference>
<dbReference type="InterPro" id="IPR029045">
    <property type="entry name" value="ClpP/crotonase-like_dom_sf"/>
</dbReference>
<feature type="transmembrane region" description="Helical" evidence="4">
    <location>
        <begin position="7"/>
        <end position="33"/>
    </location>
</feature>
<keyword evidence="7" id="KW-1185">Reference proteome</keyword>
<dbReference type="Pfam" id="PF03572">
    <property type="entry name" value="Peptidase_S41"/>
    <property type="match status" value="1"/>
</dbReference>
<evidence type="ECO:0000313" key="6">
    <source>
        <dbReference type="EMBL" id="MEQ2519018.1"/>
    </source>
</evidence>
<organism evidence="6 7">
    <name type="scientific">Ruthenibacterium intestinale</name>
    <dbReference type="NCBI Taxonomy" id="3133163"/>
    <lineage>
        <taxon>Bacteria</taxon>
        <taxon>Bacillati</taxon>
        <taxon>Bacillota</taxon>
        <taxon>Clostridia</taxon>
        <taxon>Eubacteriales</taxon>
        <taxon>Oscillospiraceae</taxon>
        <taxon>Ruthenibacterium</taxon>
    </lineage>
</organism>
<dbReference type="Pfam" id="PF17820">
    <property type="entry name" value="PDZ_6"/>
    <property type="match status" value="1"/>
</dbReference>
<keyword evidence="1" id="KW-0645">Protease</keyword>
<dbReference type="InterPro" id="IPR004447">
    <property type="entry name" value="Peptidase_S41A"/>
</dbReference>
<evidence type="ECO:0000256" key="2">
    <source>
        <dbReference type="ARBA" id="ARBA00022801"/>
    </source>
</evidence>
<reference evidence="6 7" key="1">
    <citation type="submission" date="2024-03" db="EMBL/GenBank/DDBJ databases">
        <title>Human intestinal bacterial collection.</title>
        <authorList>
            <person name="Pauvert C."/>
            <person name="Hitch T.C.A."/>
            <person name="Clavel T."/>
        </authorList>
    </citation>
    <scope>NUCLEOTIDE SEQUENCE [LARGE SCALE GENOMIC DNA]</scope>
    <source>
        <strain evidence="6 7">CLA-JM-H11</strain>
    </source>
</reference>
<dbReference type="RefSeq" id="WP_349214227.1">
    <property type="nucleotide sequence ID" value="NZ_JBBMFA010000032.1"/>
</dbReference>
<accession>A0ABV1GB23</accession>
<comment type="caution">
    <text evidence="6">The sequence shown here is derived from an EMBL/GenBank/DDBJ whole genome shotgun (WGS) entry which is preliminary data.</text>
</comment>
<keyword evidence="4" id="KW-0472">Membrane</keyword>
<dbReference type="CDD" id="cd07560">
    <property type="entry name" value="Peptidase_S41_CPP"/>
    <property type="match status" value="1"/>
</dbReference>
<name>A0ABV1GB23_9FIRM</name>
<protein>
    <submittedName>
        <fullName evidence="6">S41 family peptidase</fullName>
    </submittedName>
</protein>
<evidence type="ECO:0000313" key="7">
    <source>
        <dbReference type="Proteomes" id="UP001477672"/>
    </source>
</evidence>
<keyword evidence="3" id="KW-0720">Serine protease</keyword>
<dbReference type="InterPro" id="IPR041489">
    <property type="entry name" value="PDZ_6"/>
</dbReference>
<dbReference type="Proteomes" id="UP001477672">
    <property type="component" value="Unassembled WGS sequence"/>
</dbReference>
<dbReference type="Gene3D" id="3.90.226.10">
    <property type="entry name" value="2-enoyl-CoA Hydratase, Chain A, domain 1"/>
    <property type="match status" value="1"/>
</dbReference>
<dbReference type="SUPFAM" id="SSF50156">
    <property type="entry name" value="PDZ domain-like"/>
    <property type="match status" value="1"/>
</dbReference>
<dbReference type="SUPFAM" id="SSF52096">
    <property type="entry name" value="ClpP/crotonase"/>
    <property type="match status" value="1"/>
</dbReference>